<keyword evidence="1" id="KW-0472">Membrane</keyword>
<accession>A0A430AFW0</accession>
<feature type="transmembrane region" description="Helical" evidence="1">
    <location>
        <begin position="383"/>
        <end position="402"/>
    </location>
</feature>
<proteinExistence type="predicted"/>
<feature type="transmembrane region" description="Helical" evidence="1">
    <location>
        <begin position="414"/>
        <end position="432"/>
    </location>
</feature>
<evidence type="ECO:0000313" key="2">
    <source>
        <dbReference type="EMBL" id="RSU06627.1"/>
    </source>
</evidence>
<dbReference type="PANTHER" id="PTHR38454:SF1">
    <property type="entry name" value="INTEGRAL MEMBRANE PROTEIN"/>
    <property type="match status" value="1"/>
</dbReference>
<evidence type="ECO:0000313" key="3">
    <source>
        <dbReference type="Proteomes" id="UP000288669"/>
    </source>
</evidence>
<feature type="transmembrane region" description="Helical" evidence="1">
    <location>
        <begin position="160"/>
        <end position="180"/>
    </location>
</feature>
<name>A0A430AFW0_9ENTE</name>
<comment type="caution">
    <text evidence="2">The sequence shown here is derived from an EMBL/GenBank/DDBJ whole genome shotgun (WGS) entry which is preliminary data.</text>
</comment>
<evidence type="ECO:0000256" key="1">
    <source>
        <dbReference type="SAM" id="Phobius"/>
    </source>
</evidence>
<dbReference type="Pfam" id="PF09586">
    <property type="entry name" value="YfhO"/>
    <property type="match status" value="1"/>
</dbReference>
<feature type="transmembrane region" description="Helical" evidence="1">
    <location>
        <begin position="353"/>
        <end position="371"/>
    </location>
</feature>
<keyword evidence="1" id="KW-1133">Transmembrane helix</keyword>
<feature type="transmembrane region" description="Helical" evidence="1">
    <location>
        <begin position="228"/>
        <end position="248"/>
    </location>
</feature>
<feature type="transmembrane region" description="Helical" evidence="1">
    <location>
        <begin position="109"/>
        <end position="129"/>
    </location>
</feature>
<dbReference type="EMBL" id="NGJZ01000003">
    <property type="protein sequence ID" value="RSU06627.1"/>
    <property type="molecule type" value="Genomic_DNA"/>
</dbReference>
<feature type="transmembrane region" description="Helical" evidence="1">
    <location>
        <begin position="844"/>
        <end position="863"/>
    </location>
</feature>
<feature type="transmembrane region" description="Helical" evidence="1">
    <location>
        <begin position="192"/>
        <end position="216"/>
    </location>
</feature>
<dbReference type="AlphaFoldDB" id="A0A430AFW0"/>
<feature type="transmembrane region" description="Helical" evidence="1">
    <location>
        <begin position="82"/>
        <end position="102"/>
    </location>
</feature>
<keyword evidence="1" id="KW-0812">Transmembrane</keyword>
<feature type="transmembrane region" description="Helical" evidence="1">
    <location>
        <begin position="324"/>
        <end position="347"/>
    </location>
</feature>
<dbReference type="OrthoDB" id="9815466at2"/>
<dbReference type="RefSeq" id="WP_126826319.1">
    <property type="nucleotide sequence ID" value="NZ_JBHLWU010000001.1"/>
</dbReference>
<feature type="transmembrane region" description="Helical" evidence="1">
    <location>
        <begin position="291"/>
        <end position="312"/>
    </location>
</feature>
<reference evidence="2 3" key="1">
    <citation type="submission" date="2017-05" db="EMBL/GenBank/DDBJ databases">
        <title>Vagococcus spp. assemblies.</title>
        <authorList>
            <person name="Gulvik C.A."/>
        </authorList>
    </citation>
    <scope>NUCLEOTIDE SEQUENCE [LARGE SCALE GENOMIC DNA]</scope>
    <source>
        <strain evidence="2 3">DSM 24756</strain>
    </source>
</reference>
<dbReference type="Proteomes" id="UP000288669">
    <property type="component" value="Unassembled WGS sequence"/>
</dbReference>
<feature type="transmembrane region" description="Helical" evidence="1">
    <location>
        <begin position="14"/>
        <end position="38"/>
    </location>
</feature>
<keyword evidence="3" id="KW-1185">Reference proteome</keyword>
<protein>
    <submittedName>
        <fullName evidence="2">Copper ABC transporter permease</fullName>
    </submittedName>
</protein>
<gene>
    <name evidence="2" type="ORF">CBF30_10300</name>
</gene>
<organism evidence="2 3">
    <name type="scientific">Vagococcus entomophilus</name>
    <dbReference type="NCBI Taxonomy" id="1160095"/>
    <lineage>
        <taxon>Bacteria</taxon>
        <taxon>Bacillati</taxon>
        <taxon>Bacillota</taxon>
        <taxon>Bacilli</taxon>
        <taxon>Lactobacillales</taxon>
        <taxon>Enterococcaceae</taxon>
        <taxon>Vagococcus</taxon>
    </lineage>
</organism>
<dbReference type="InterPro" id="IPR018580">
    <property type="entry name" value="Uncharacterised_YfhO"/>
</dbReference>
<dbReference type="PANTHER" id="PTHR38454">
    <property type="entry name" value="INTEGRAL MEMBRANE PROTEIN-RELATED"/>
    <property type="match status" value="1"/>
</dbReference>
<sequence>MIQRITRFLKREKIYMGAAFFIPIVLMFAIYLSIGIYWGSDRSILASDAFAQFSNFHASFNNVLHGKQSIFYTWNAALGLNYFSLMAYYLGGLFTPLVFFFPNSAIPDALYVLTLLKIGVASLAFWFYAKETFKIPKWTQVSLAISYSLMSFITAHSELIMWLDAFIYLPLIILGINRLMDKKKPICLFVSYLLLFISNFYMAFMIGVFSFLYFLARTFTNWTRYKKDILPYFITSILAGISSMVMILPTLMDLRSNGEALTQIVRFKTEATGFWDVVIKNMIGVFDTTKYGSIPFIYAGLFPLVFCIYFFVTKKIALKEKVAYGCILLFVFISFYIEPLNLLWQGMHAPNMFLFRFSFTFSFLVIMLAGYGFEKYRPTDEGYLVGIIILLAALFTLAKGFIQDGKYAYVTDNSFYFTLLFLAFYLLTIVLYQRQQIPLKRLAMVLLLLMGAEATLNTNSMIHGILSDWNYASRSLYSAPYKEYQDAVSQTQKKDTSEFYRMETLDPISPNDSINYGFSGISLFSSIRNRNSSSLLNDLGYRSKGTNLNLRYQNNTLLMDSLFGIKYNLSKIDPLKYGYYQSYSNTQYKMYENTNAAALGTLTDTNIYKTKLPKTDNLGSQTNLFNRLSDSSFTYFSFVKPTLVNSANTTITHPTSNTVQYAEQQKNVAKTLSWSVVVPAGKQAYMSLFTSNYNQLESSSATITVNGQSVKTQINITGQYYNLGYYAADTVVNFSITFYGSTAVSFVDPPVVLMDVANYQAAAEKIQNKRVAFKTSGRKATATVTVKKNQSVLFTTIPYDKGWSAYVDGKKVAIKSFKEAFITIPVSPGKHKIELRFLPNGFKLGTIGFILGICLFSFYVYYLNKKKEATLS</sequence>